<gene>
    <name evidence="2" type="ORF">CVT24_012908</name>
</gene>
<feature type="compositionally biased region" description="Acidic residues" evidence="1">
    <location>
        <begin position="128"/>
        <end position="141"/>
    </location>
</feature>
<reference evidence="2 3" key="1">
    <citation type="journal article" date="2018" name="Evol. Lett.">
        <title>Horizontal gene cluster transfer increased hallucinogenic mushroom diversity.</title>
        <authorList>
            <person name="Reynolds H.T."/>
            <person name="Vijayakumar V."/>
            <person name="Gluck-Thaler E."/>
            <person name="Korotkin H.B."/>
            <person name="Matheny P.B."/>
            <person name="Slot J.C."/>
        </authorList>
    </citation>
    <scope>NUCLEOTIDE SEQUENCE [LARGE SCALE GENOMIC DNA]</scope>
    <source>
        <strain evidence="2 3">2629</strain>
    </source>
</reference>
<comment type="caution">
    <text evidence="2">The sequence shown here is derived from an EMBL/GenBank/DDBJ whole genome shotgun (WGS) entry which is preliminary data.</text>
</comment>
<evidence type="ECO:0000313" key="3">
    <source>
        <dbReference type="Proteomes" id="UP000284842"/>
    </source>
</evidence>
<dbReference type="AlphaFoldDB" id="A0A409W2Q2"/>
<evidence type="ECO:0000256" key="1">
    <source>
        <dbReference type="SAM" id="MobiDB-lite"/>
    </source>
</evidence>
<keyword evidence="3" id="KW-1185">Reference proteome</keyword>
<accession>A0A409W2Q2</accession>
<organism evidence="2 3">
    <name type="scientific">Panaeolus cyanescens</name>
    <dbReference type="NCBI Taxonomy" id="181874"/>
    <lineage>
        <taxon>Eukaryota</taxon>
        <taxon>Fungi</taxon>
        <taxon>Dikarya</taxon>
        <taxon>Basidiomycota</taxon>
        <taxon>Agaricomycotina</taxon>
        <taxon>Agaricomycetes</taxon>
        <taxon>Agaricomycetidae</taxon>
        <taxon>Agaricales</taxon>
        <taxon>Agaricineae</taxon>
        <taxon>Galeropsidaceae</taxon>
        <taxon>Panaeolus</taxon>
    </lineage>
</organism>
<sequence length="402" mass="44480">MQNLSYNPNFNRFSVLSDLIEDYNSDSDSPTSSPTWDVSIFNIPRNAATLYCPKELSDPGVYDADAKCLAPESPSKVQSSEVGQHSQDITPLYLVSTGFCHCFDAATGEDIALWEEDTNLSSGFSSDSDSDDDDDDFSDTSADDCSYYSFTYETDQSTESIDSNAPDMVPFPEADYFVTDIFAPIDNSDSHDEPAYPDSELEDPDNEHHFYTRSSTSFSTLQTARTANKRPSPLILSNVEKLGIYSLVNPEDESNETCRDSDQEDLTEVFYTPLQSPKKAAFTCADISGGLKSILTSGEVRTPSSKRVRFEPSASIGSVRQKDEAQAWFSQIEDAGQGAVISSYNHDDYDADIDDIIDQIERATISYEMSLEKRARINDAFSSVNMEMTALLVAAVFAFMIL</sequence>
<dbReference type="Proteomes" id="UP000284842">
    <property type="component" value="Unassembled WGS sequence"/>
</dbReference>
<protein>
    <submittedName>
        <fullName evidence="2">Uncharacterized protein</fullName>
    </submittedName>
</protein>
<dbReference type="EMBL" id="NHTK01005851">
    <property type="protein sequence ID" value="PPQ72799.1"/>
    <property type="molecule type" value="Genomic_DNA"/>
</dbReference>
<proteinExistence type="predicted"/>
<evidence type="ECO:0000313" key="2">
    <source>
        <dbReference type="EMBL" id="PPQ72799.1"/>
    </source>
</evidence>
<feature type="region of interest" description="Disordered" evidence="1">
    <location>
        <begin position="121"/>
        <end position="141"/>
    </location>
</feature>
<name>A0A409W2Q2_9AGAR</name>
<dbReference type="InParanoid" id="A0A409W2Q2"/>